<evidence type="ECO:0000313" key="4">
    <source>
        <dbReference type="EMBL" id="ETN45050.1"/>
    </source>
</evidence>
<dbReference type="GO" id="GO:0003677">
    <property type="term" value="F:DNA binding"/>
    <property type="evidence" value="ECO:0007669"/>
    <property type="project" value="InterPro"/>
</dbReference>
<dbReference type="VEuPathDB" id="FungiDB:HMPREF1541_09926"/>
<dbReference type="GeneID" id="19977265"/>
<organism evidence="4 5">
    <name type="scientific">Cyphellophora europaea (strain CBS 101466)</name>
    <name type="common">Phialophora europaea</name>
    <dbReference type="NCBI Taxonomy" id="1220924"/>
    <lineage>
        <taxon>Eukaryota</taxon>
        <taxon>Fungi</taxon>
        <taxon>Dikarya</taxon>
        <taxon>Ascomycota</taxon>
        <taxon>Pezizomycotina</taxon>
        <taxon>Eurotiomycetes</taxon>
        <taxon>Chaetothyriomycetidae</taxon>
        <taxon>Chaetothyriales</taxon>
        <taxon>Cyphellophoraceae</taxon>
        <taxon>Cyphellophora</taxon>
    </lineage>
</organism>
<dbReference type="CDD" id="cd12148">
    <property type="entry name" value="fungal_TF_MHR"/>
    <property type="match status" value="1"/>
</dbReference>
<dbReference type="InterPro" id="IPR007219">
    <property type="entry name" value="XnlR_reg_dom"/>
</dbReference>
<dbReference type="Pfam" id="PF04082">
    <property type="entry name" value="Fungal_trans"/>
    <property type="match status" value="1"/>
</dbReference>
<name>W2S8U0_CYPE1</name>
<gene>
    <name evidence="4" type="ORF">HMPREF1541_09926</name>
</gene>
<dbReference type="PANTHER" id="PTHR31001">
    <property type="entry name" value="UNCHARACTERIZED TRANSCRIPTIONAL REGULATORY PROTEIN"/>
    <property type="match status" value="1"/>
</dbReference>
<evidence type="ECO:0000259" key="3">
    <source>
        <dbReference type="Pfam" id="PF04082"/>
    </source>
</evidence>
<dbReference type="eggNOG" id="ENOG502SJ9D">
    <property type="taxonomic scope" value="Eukaryota"/>
</dbReference>
<comment type="subcellular location">
    <subcellularLocation>
        <location evidence="1">Nucleus</location>
    </subcellularLocation>
</comment>
<dbReference type="STRING" id="1220924.W2S8U0"/>
<reference evidence="4 5" key="1">
    <citation type="submission" date="2013-03" db="EMBL/GenBank/DDBJ databases">
        <title>The Genome Sequence of Phialophora europaea CBS 101466.</title>
        <authorList>
            <consortium name="The Broad Institute Genomics Platform"/>
            <person name="Cuomo C."/>
            <person name="de Hoog S."/>
            <person name="Gorbushina A."/>
            <person name="Walker B."/>
            <person name="Young S.K."/>
            <person name="Zeng Q."/>
            <person name="Gargeya S."/>
            <person name="Fitzgerald M."/>
            <person name="Haas B."/>
            <person name="Abouelleil A."/>
            <person name="Allen A.W."/>
            <person name="Alvarado L."/>
            <person name="Arachchi H.M."/>
            <person name="Berlin A.M."/>
            <person name="Chapman S.B."/>
            <person name="Gainer-Dewar J."/>
            <person name="Goldberg J."/>
            <person name="Griggs A."/>
            <person name="Gujja S."/>
            <person name="Hansen M."/>
            <person name="Howarth C."/>
            <person name="Imamovic A."/>
            <person name="Ireland A."/>
            <person name="Larimer J."/>
            <person name="McCowan C."/>
            <person name="Murphy C."/>
            <person name="Pearson M."/>
            <person name="Poon T.W."/>
            <person name="Priest M."/>
            <person name="Roberts A."/>
            <person name="Saif S."/>
            <person name="Shea T."/>
            <person name="Sisk P."/>
            <person name="Sykes S."/>
            <person name="Wortman J."/>
            <person name="Nusbaum C."/>
            <person name="Birren B."/>
        </authorList>
    </citation>
    <scope>NUCLEOTIDE SEQUENCE [LARGE SCALE GENOMIC DNA]</scope>
    <source>
        <strain evidence="4 5">CBS 101466</strain>
    </source>
</reference>
<evidence type="ECO:0000256" key="1">
    <source>
        <dbReference type="ARBA" id="ARBA00004123"/>
    </source>
</evidence>
<dbReference type="RefSeq" id="XP_008712820.1">
    <property type="nucleotide sequence ID" value="XM_008714598.1"/>
</dbReference>
<dbReference type="GO" id="GO:0008270">
    <property type="term" value="F:zinc ion binding"/>
    <property type="evidence" value="ECO:0007669"/>
    <property type="project" value="InterPro"/>
</dbReference>
<feature type="domain" description="Xylanolytic transcriptional activator regulatory" evidence="3">
    <location>
        <begin position="46"/>
        <end position="204"/>
    </location>
</feature>
<proteinExistence type="predicted"/>
<evidence type="ECO:0000313" key="5">
    <source>
        <dbReference type="Proteomes" id="UP000030752"/>
    </source>
</evidence>
<dbReference type="HOGENOM" id="CLU_013260_4_0_1"/>
<dbReference type="GO" id="GO:0006351">
    <property type="term" value="P:DNA-templated transcription"/>
    <property type="evidence" value="ECO:0007669"/>
    <property type="project" value="InterPro"/>
</dbReference>
<protein>
    <recommendedName>
        <fullName evidence="3">Xylanolytic transcriptional activator regulatory domain-containing protein</fullName>
    </recommendedName>
</protein>
<dbReference type="GO" id="GO:0005634">
    <property type="term" value="C:nucleus"/>
    <property type="evidence" value="ECO:0007669"/>
    <property type="project" value="UniProtKB-SubCell"/>
</dbReference>
<keyword evidence="2" id="KW-0539">Nucleus</keyword>
<sequence>MLDGVSASHNHMQSSSRSQYGVNTVAFPPYRAAFLLCQNYEVNLDSICHILHKPSLRQNTESFYLKLSQNEPVPLGQAALLLAIFALSSFFYEPSPHSEVARYDHEPTNLSRIFISSALDVLGHSSRTSSGCLEDVQAHIIMSFAVNQHEGFSSRGRLHVGAAVALSRDLGLHKIDSNATSGSEYQYSARIRIDREIKRRVFWYLAATDWYTCPPCFGSPYTDYYDRLAASISGPQSGMYFIHPAQISVRLPKDCNDDTFLLCDDDSPVSTDRPTSMSHLLERVRLAHICREMVEYLPLEISKLQQVPYEHIVALDQKLVDYLSTLPFYFRLDVESRRRSRPLEDIDQNITMLRFCITRAALSRRIKLHQCFLGRQSDDPRYAYSRQACLDSAQTVMQFYDGLADHHNAFIVSGRMAIAAHYMHLAMGVLVMDLCLNKNSADEVQIKAQVKAGLKMFEDARQRTPLLGQFLTSLQQILEKHQVYLNDNTIPTTVTTWDVGKTHDSGSEGLNGAVKVQLPPATLHLPESQALDFDTYFDDFWQNTIQADLNPELAAWDSLFSALDSRPI</sequence>
<dbReference type="AlphaFoldDB" id="W2S8U0"/>
<accession>W2S8U0</accession>
<keyword evidence="5" id="KW-1185">Reference proteome</keyword>
<dbReference type="Proteomes" id="UP000030752">
    <property type="component" value="Unassembled WGS sequence"/>
</dbReference>
<dbReference type="PANTHER" id="PTHR31001:SF90">
    <property type="entry name" value="CENTROMERE DNA-BINDING PROTEIN COMPLEX CBF3 SUBUNIT B"/>
    <property type="match status" value="1"/>
</dbReference>
<dbReference type="InterPro" id="IPR050613">
    <property type="entry name" value="Sec_Metabolite_Reg"/>
</dbReference>
<dbReference type="EMBL" id="KB822713">
    <property type="protein sequence ID" value="ETN45050.1"/>
    <property type="molecule type" value="Genomic_DNA"/>
</dbReference>
<dbReference type="OrthoDB" id="3014581at2759"/>
<evidence type="ECO:0000256" key="2">
    <source>
        <dbReference type="ARBA" id="ARBA00023242"/>
    </source>
</evidence>
<dbReference type="InParanoid" id="W2S8U0"/>